<dbReference type="Proteomes" id="UP000001508">
    <property type="component" value="Chromosome"/>
</dbReference>
<reference evidence="2" key="1">
    <citation type="submission" date="2010-02" db="EMBL/GenBank/DDBJ databases">
        <title>Complete sequence of Desulfurivibrio alkaliphilus AHT2.</title>
        <authorList>
            <consortium name="US DOE Joint Genome Institute"/>
            <person name="Pitluck S."/>
            <person name="Chertkov O."/>
            <person name="Detter J.C."/>
            <person name="Han C."/>
            <person name="Tapia R."/>
            <person name="Larimer F."/>
            <person name="Land M."/>
            <person name="Hauser L."/>
            <person name="Kyrpides N."/>
            <person name="Mikhailova N."/>
            <person name="Sorokin D.Y."/>
            <person name="Muyzer G."/>
            <person name="Woyke T."/>
        </authorList>
    </citation>
    <scope>NUCLEOTIDE SEQUENCE [LARGE SCALE GENOMIC DNA]</scope>
    <source>
        <strain evidence="2">DSM 19089 / UNIQEM U267 / AHT2</strain>
    </source>
</reference>
<dbReference type="InParanoid" id="D6Z4L4"/>
<accession>D6Z4L4</accession>
<dbReference type="EMBL" id="CP001940">
    <property type="protein sequence ID" value="ADH86489.1"/>
    <property type="molecule type" value="Genomic_DNA"/>
</dbReference>
<name>D6Z4L4_DESAT</name>
<dbReference type="HOGENOM" id="CLU_106624_1_0_7"/>
<evidence type="ECO:0000313" key="1">
    <source>
        <dbReference type="EMBL" id="ADH86489.1"/>
    </source>
</evidence>
<dbReference type="AlphaFoldDB" id="D6Z4L4"/>
<keyword evidence="2" id="KW-1185">Reference proteome</keyword>
<sequence length="209" mass="23409">MEKVLRKLGSIPFGHGVLLSLLQGYRRPNDKIADLLAKGVLLPVRRGLYVLGPEERTEPISLPLVANILYGPSYVSLEYALSRYGLIPEGVFDVTSVTLRRSRVMTNPLGRFSYKHLPQPVYGIGVRAEQEGKAAFLLASPEKALCDLIMLTRGLPYMSVAAMRSWLLEHHRMDEDILREMDRQVVLDCAAAGYKARYLRVLAKALESL</sequence>
<dbReference type="eggNOG" id="COG5340">
    <property type="taxonomic scope" value="Bacteria"/>
</dbReference>
<dbReference type="STRING" id="589865.DaAHT2_1798"/>
<evidence type="ECO:0000313" key="2">
    <source>
        <dbReference type="Proteomes" id="UP000001508"/>
    </source>
</evidence>
<organism evidence="1 2">
    <name type="scientific">Desulfurivibrio alkaliphilus (strain DSM 19089 / UNIQEM U267 / AHT2)</name>
    <dbReference type="NCBI Taxonomy" id="589865"/>
    <lineage>
        <taxon>Bacteria</taxon>
        <taxon>Pseudomonadati</taxon>
        <taxon>Thermodesulfobacteriota</taxon>
        <taxon>Desulfobulbia</taxon>
        <taxon>Desulfobulbales</taxon>
        <taxon>Desulfobulbaceae</taxon>
        <taxon>Desulfurivibrio</taxon>
    </lineage>
</organism>
<evidence type="ECO:0008006" key="3">
    <source>
        <dbReference type="Google" id="ProtNLM"/>
    </source>
</evidence>
<dbReference type="KEGG" id="dak:DaAHT2_1798"/>
<protein>
    <recommendedName>
        <fullName evidence="3">Transcriptional regulator</fullName>
    </recommendedName>
</protein>
<proteinExistence type="predicted"/>
<gene>
    <name evidence="1" type="ordered locus">DaAHT2_1798</name>
</gene>